<dbReference type="Proteomes" id="UP000305517">
    <property type="component" value="Unassembled WGS sequence"/>
</dbReference>
<organism evidence="2 3">
    <name type="scientific">Hymenobacter jeollabukensis</name>
    <dbReference type="NCBI Taxonomy" id="2025313"/>
    <lineage>
        <taxon>Bacteria</taxon>
        <taxon>Pseudomonadati</taxon>
        <taxon>Bacteroidota</taxon>
        <taxon>Cytophagia</taxon>
        <taxon>Cytophagales</taxon>
        <taxon>Hymenobacteraceae</taxon>
        <taxon>Hymenobacter</taxon>
    </lineage>
</organism>
<evidence type="ECO:0000313" key="3">
    <source>
        <dbReference type="Proteomes" id="UP000305517"/>
    </source>
</evidence>
<dbReference type="OrthoDB" id="886697at2"/>
<evidence type="ECO:0000256" key="1">
    <source>
        <dbReference type="SAM" id="Phobius"/>
    </source>
</evidence>
<dbReference type="RefSeq" id="WP_138074969.1">
    <property type="nucleotide sequence ID" value="NZ_VAJM01000001.1"/>
</dbReference>
<proteinExistence type="predicted"/>
<keyword evidence="1" id="KW-0472">Membrane</keyword>
<keyword evidence="3" id="KW-1185">Reference proteome</keyword>
<dbReference type="EMBL" id="VAJM01000001">
    <property type="protein sequence ID" value="TLM96715.1"/>
    <property type="molecule type" value="Genomic_DNA"/>
</dbReference>
<gene>
    <name evidence="2" type="ORF">FDY95_01595</name>
</gene>
<name>A0A5R8WX35_9BACT</name>
<comment type="caution">
    <text evidence="2">The sequence shown here is derived from an EMBL/GenBank/DDBJ whole genome shotgun (WGS) entry which is preliminary data.</text>
</comment>
<accession>A0A5R8WX35</accession>
<keyword evidence="1" id="KW-1133">Transmembrane helix</keyword>
<feature type="transmembrane region" description="Helical" evidence="1">
    <location>
        <begin position="52"/>
        <end position="69"/>
    </location>
</feature>
<sequence length="77" mass="8711">MAAKPDYRKLYHPAAFNAWQTIAFTGIVMTLGAQLVLALIRQPKPDGFHWLYVVWAGVFVLGTLTNLFGKPDDHHHH</sequence>
<dbReference type="AlphaFoldDB" id="A0A5R8WX35"/>
<feature type="transmembrane region" description="Helical" evidence="1">
    <location>
        <begin position="21"/>
        <end position="40"/>
    </location>
</feature>
<protein>
    <submittedName>
        <fullName evidence="2">Uncharacterized protein</fullName>
    </submittedName>
</protein>
<keyword evidence="1" id="KW-0812">Transmembrane</keyword>
<evidence type="ECO:0000313" key="2">
    <source>
        <dbReference type="EMBL" id="TLM96715.1"/>
    </source>
</evidence>
<reference evidence="2 3" key="1">
    <citation type="submission" date="2019-05" db="EMBL/GenBank/DDBJ databases">
        <title>Hymenobacter edaphi sp. nov., isolated from abandoned arsenic-contaminated farmland soil.</title>
        <authorList>
            <person name="Nie L."/>
        </authorList>
    </citation>
    <scope>NUCLEOTIDE SEQUENCE [LARGE SCALE GENOMIC DNA]</scope>
    <source>
        <strain evidence="2 3">1-3-3-8</strain>
    </source>
</reference>